<reference evidence="4" key="1">
    <citation type="submission" date="2021-02" db="EMBL/GenBank/DDBJ databases">
        <title>Metagenome analyses of Stigonema ocellatum DSM 106950, Chlorogloea purpurea SAG 13.99 and Gomphosphaeria aponina DSM 107014.</title>
        <authorList>
            <person name="Marter P."/>
            <person name="Huang S."/>
        </authorList>
    </citation>
    <scope>NUCLEOTIDE SEQUENCE</scope>
    <source>
        <strain evidence="4">JP213</strain>
    </source>
</reference>
<dbReference type="Gene3D" id="3.40.50.150">
    <property type="entry name" value="Vaccinia Virus protein VP39"/>
    <property type="match status" value="1"/>
</dbReference>
<dbReference type="AlphaFoldDB" id="A0A941GPQ7"/>
<dbReference type="Proteomes" id="UP000767446">
    <property type="component" value="Unassembled WGS sequence"/>
</dbReference>
<dbReference type="SUPFAM" id="SSF53335">
    <property type="entry name" value="S-adenosyl-L-methionine-dependent methyltransferases"/>
    <property type="match status" value="1"/>
</dbReference>
<dbReference type="InterPro" id="IPR029063">
    <property type="entry name" value="SAM-dependent_MTases_sf"/>
</dbReference>
<evidence type="ECO:0000256" key="2">
    <source>
        <dbReference type="ARBA" id="ARBA00022803"/>
    </source>
</evidence>
<feature type="repeat" description="TPR" evidence="3">
    <location>
        <begin position="58"/>
        <end position="91"/>
    </location>
</feature>
<keyword evidence="2 3" id="KW-0802">TPR repeat</keyword>
<feature type="repeat" description="TPR" evidence="3">
    <location>
        <begin position="128"/>
        <end position="161"/>
    </location>
</feature>
<evidence type="ECO:0000256" key="1">
    <source>
        <dbReference type="ARBA" id="ARBA00022737"/>
    </source>
</evidence>
<dbReference type="PROSITE" id="PS50293">
    <property type="entry name" value="TPR_REGION"/>
    <property type="match status" value="1"/>
</dbReference>
<gene>
    <name evidence="4" type="ORF">DSM107014_05240</name>
</gene>
<dbReference type="PANTHER" id="PTHR45586">
    <property type="entry name" value="TPR REPEAT-CONTAINING PROTEIN PA4667"/>
    <property type="match status" value="1"/>
</dbReference>
<dbReference type="Pfam" id="PF13414">
    <property type="entry name" value="TPR_11"/>
    <property type="match status" value="1"/>
</dbReference>
<proteinExistence type="predicted"/>
<feature type="repeat" description="TPR" evidence="3">
    <location>
        <begin position="196"/>
        <end position="229"/>
    </location>
</feature>
<dbReference type="PROSITE" id="PS50005">
    <property type="entry name" value="TPR"/>
    <property type="match status" value="4"/>
</dbReference>
<dbReference type="InterPro" id="IPR019734">
    <property type="entry name" value="TPR_rpt"/>
</dbReference>
<dbReference type="Pfam" id="PF14559">
    <property type="entry name" value="TPR_19"/>
    <property type="match status" value="1"/>
</dbReference>
<accession>A0A941GPQ7</accession>
<evidence type="ECO:0000313" key="4">
    <source>
        <dbReference type="EMBL" id="MBR8827300.1"/>
    </source>
</evidence>
<dbReference type="InterPro" id="IPR051012">
    <property type="entry name" value="CellSynth/LPSAsmb/PSIAsmb"/>
</dbReference>
<comment type="caution">
    <text evidence="4">The sequence shown here is derived from an EMBL/GenBank/DDBJ whole genome shotgun (WGS) entry which is preliminary data.</text>
</comment>
<dbReference type="SUPFAM" id="SSF48452">
    <property type="entry name" value="TPR-like"/>
    <property type="match status" value="1"/>
</dbReference>
<dbReference type="Pfam" id="PF13578">
    <property type="entry name" value="Methyltransf_24"/>
    <property type="match status" value="1"/>
</dbReference>
<evidence type="ECO:0000256" key="3">
    <source>
        <dbReference type="PROSITE-ProRule" id="PRU00339"/>
    </source>
</evidence>
<sequence>MIPNYLKKALVACEIALEKESDWHSASQTLGNILQSMAWFEEAAFWQAQALEEERDLVAGYASLGKIWVQHGMLKEARVNLERAVKLDPQLFEGHWYLAQIYEHLGQKEEEIESWTKTFRLRPDKATAERLYKLGKDLGERGEIEKAIACYRRVVKQQPKFIPVYYDLGEIFQAEGDKERARECYNRIIKIDENQALAHHKLGTMFLEEKQFEEAIAALRESIKIDPKQPWAYRSLVKTFMVMGRWDEAIATCKAILSLVAEYPWVYIQLGRSLVAKGEIETAGVYFHKASQIRGWQQMNEKNYQFTKNSLINKIPIWEENLQELANQPIQALEIGSEQGMVACWLLDHILTHPTAKLICIEQQFSEEFAENIEKTGAADKVEKLEGDLDKLLESLEKNAYDLVNIGYKITNKTSIEEKAAISWERLKVGGVIILNSPKSRNKQEKLAPGIKKFMTSIEDKGKIMHQSKQQVMMKKIAS</sequence>
<evidence type="ECO:0000313" key="5">
    <source>
        <dbReference type="Proteomes" id="UP000767446"/>
    </source>
</evidence>
<dbReference type="InterPro" id="IPR011990">
    <property type="entry name" value="TPR-like_helical_dom_sf"/>
</dbReference>
<organism evidence="4 5">
    <name type="scientific">Gomphosphaeria aponina SAG 52.96 = DSM 107014</name>
    <dbReference type="NCBI Taxonomy" id="1521640"/>
    <lineage>
        <taxon>Bacteria</taxon>
        <taxon>Bacillati</taxon>
        <taxon>Cyanobacteriota</taxon>
        <taxon>Cyanophyceae</taxon>
        <taxon>Oscillatoriophycideae</taxon>
        <taxon>Chroococcales</taxon>
        <taxon>Gomphosphaeriaceae</taxon>
        <taxon>Gomphosphaeria</taxon>
    </lineage>
</organism>
<name>A0A941GPQ7_9CHRO</name>
<dbReference type="Gene3D" id="1.25.40.10">
    <property type="entry name" value="Tetratricopeptide repeat domain"/>
    <property type="match status" value="2"/>
</dbReference>
<dbReference type="SMART" id="SM00028">
    <property type="entry name" value="TPR"/>
    <property type="match status" value="7"/>
</dbReference>
<dbReference type="PANTHER" id="PTHR45586:SF1">
    <property type="entry name" value="LIPOPOLYSACCHARIDE ASSEMBLY PROTEIN B"/>
    <property type="match status" value="1"/>
</dbReference>
<dbReference type="EMBL" id="JADQBC010000026">
    <property type="protein sequence ID" value="MBR8827300.1"/>
    <property type="molecule type" value="Genomic_DNA"/>
</dbReference>
<protein>
    <submittedName>
        <fullName evidence="4">Tetratricopeptide repeat protein</fullName>
    </submittedName>
</protein>
<feature type="repeat" description="TPR" evidence="3">
    <location>
        <begin position="162"/>
        <end position="195"/>
    </location>
</feature>
<keyword evidence="1" id="KW-0677">Repeat</keyword>